<feature type="compositionally biased region" description="Polar residues" evidence="1">
    <location>
        <begin position="29"/>
        <end position="41"/>
    </location>
</feature>
<keyword evidence="4" id="KW-1185">Reference proteome</keyword>
<feature type="domain" description="FAD dependent oxidoreductase" evidence="2">
    <location>
        <begin position="62"/>
        <end position="461"/>
    </location>
</feature>
<name>A0A0D0D6K2_9AGAM</name>
<accession>A0A0D0D6K2</accession>
<evidence type="ECO:0000313" key="4">
    <source>
        <dbReference type="Proteomes" id="UP000054538"/>
    </source>
</evidence>
<dbReference type="STRING" id="930991.A0A0D0D6K2"/>
<dbReference type="Pfam" id="PF01266">
    <property type="entry name" value="DAO"/>
    <property type="match status" value="1"/>
</dbReference>
<reference evidence="3 4" key="1">
    <citation type="submission" date="2014-04" db="EMBL/GenBank/DDBJ databases">
        <authorList>
            <consortium name="DOE Joint Genome Institute"/>
            <person name="Kuo A."/>
            <person name="Kohler A."/>
            <person name="Jargeat P."/>
            <person name="Nagy L.G."/>
            <person name="Floudas D."/>
            <person name="Copeland A."/>
            <person name="Barry K.W."/>
            <person name="Cichocki N."/>
            <person name="Veneault-Fourrey C."/>
            <person name="LaButti K."/>
            <person name="Lindquist E.A."/>
            <person name="Lipzen A."/>
            <person name="Lundell T."/>
            <person name="Morin E."/>
            <person name="Murat C."/>
            <person name="Sun H."/>
            <person name="Tunlid A."/>
            <person name="Henrissat B."/>
            <person name="Grigoriev I.V."/>
            <person name="Hibbett D.S."/>
            <person name="Martin F."/>
            <person name="Nordberg H.P."/>
            <person name="Cantor M.N."/>
            <person name="Hua S.X."/>
        </authorList>
    </citation>
    <scope>NUCLEOTIDE SEQUENCE [LARGE SCALE GENOMIC DNA]</scope>
    <source>
        <strain evidence="3 4">Ve08.2h10</strain>
    </source>
</reference>
<dbReference type="Gene3D" id="3.30.9.10">
    <property type="entry name" value="D-Amino Acid Oxidase, subunit A, domain 2"/>
    <property type="match status" value="1"/>
</dbReference>
<dbReference type="AlphaFoldDB" id="A0A0D0D6K2"/>
<dbReference type="PANTHER" id="PTHR13847">
    <property type="entry name" value="SARCOSINE DEHYDROGENASE-RELATED"/>
    <property type="match status" value="1"/>
</dbReference>
<dbReference type="InterPro" id="IPR006076">
    <property type="entry name" value="FAD-dep_OxRdtase"/>
</dbReference>
<dbReference type="EMBL" id="KN825280">
    <property type="protein sequence ID" value="KIK92432.1"/>
    <property type="molecule type" value="Genomic_DNA"/>
</dbReference>
<dbReference type="HOGENOM" id="CLU_022730_3_1_1"/>
<evidence type="ECO:0000259" key="2">
    <source>
        <dbReference type="Pfam" id="PF01266"/>
    </source>
</evidence>
<dbReference type="OrthoDB" id="429143at2759"/>
<protein>
    <recommendedName>
        <fullName evidence="2">FAD dependent oxidoreductase domain-containing protein</fullName>
    </recommendedName>
</protein>
<evidence type="ECO:0000256" key="1">
    <source>
        <dbReference type="SAM" id="MobiDB-lite"/>
    </source>
</evidence>
<reference evidence="4" key="2">
    <citation type="submission" date="2015-01" db="EMBL/GenBank/DDBJ databases">
        <title>Evolutionary Origins and Diversification of the Mycorrhizal Mutualists.</title>
        <authorList>
            <consortium name="DOE Joint Genome Institute"/>
            <consortium name="Mycorrhizal Genomics Consortium"/>
            <person name="Kohler A."/>
            <person name="Kuo A."/>
            <person name="Nagy L.G."/>
            <person name="Floudas D."/>
            <person name="Copeland A."/>
            <person name="Barry K.W."/>
            <person name="Cichocki N."/>
            <person name="Veneault-Fourrey C."/>
            <person name="LaButti K."/>
            <person name="Lindquist E.A."/>
            <person name="Lipzen A."/>
            <person name="Lundell T."/>
            <person name="Morin E."/>
            <person name="Murat C."/>
            <person name="Riley R."/>
            <person name="Ohm R."/>
            <person name="Sun H."/>
            <person name="Tunlid A."/>
            <person name="Henrissat B."/>
            <person name="Grigoriev I.V."/>
            <person name="Hibbett D.S."/>
            <person name="Martin F."/>
        </authorList>
    </citation>
    <scope>NUCLEOTIDE SEQUENCE [LARGE SCALE GENOMIC DNA]</scope>
    <source>
        <strain evidence="4">Ve08.2h10</strain>
    </source>
</reference>
<dbReference type="SUPFAM" id="SSF51905">
    <property type="entry name" value="FAD/NAD(P)-binding domain"/>
    <property type="match status" value="1"/>
</dbReference>
<organism evidence="3 4">
    <name type="scientific">Paxillus rubicundulus Ve08.2h10</name>
    <dbReference type="NCBI Taxonomy" id="930991"/>
    <lineage>
        <taxon>Eukaryota</taxon>
        <taxon>Fungi</taxon>
        <taxon>Dikarya</taxon>
        <taxon>Basidiomycota</taxon>
        <taxon>Agaricomycotina</taxon>
        <taxon>Agaricomycetes</taxon>
        <taxon>Agaricomycetidae</taxon>
        <taxon>Boletales</taxon>
        <taxon>Paxilineae</taxon>
        <taxon>Paxillaceae</taxon>
        <taxon>Paxillus</taxon>
    </lineage>
</organism>
<gene>
    <name evidence="3" type="ORF">PAXRUDRAFT_829958</name>
</gene>
<feature type="compositionally biased region" description="Basic and acidic residues" evidence="1">
    <location>
        <begin position="11"/>
        <end position="23"/>
    </location>
</feature>
<dbReference type="InParanoid" id="A0A0D0D6K2"/>
<dbReference type="Gene3D" id="3.50.50.60">
    <property type="entry name" value="FAD/NAD(P)-binding domain"/>
    <property type="match status" value="1"/>
</dbReference>
<feature type="region of interest" description="Disordered" evidence="1">
    <location>
        <begin position="1"/>
        <end position="41"/>
    </location>
</feature>
<proteinExistence type="predicted"/>
<sequence>MAALPVPPTEWENHESVFSESPHKPAGLPSTNPTHSFWTHSSPDANPLAREGSEGLLTTEADICIVGSGITGVGVAYHLSEAALSRDVAPESPLQIVILEARDFCSGATGRNGGHLTPSAYSRFDSRVSRFGVDEAKRSYVLEAYTTSSLVDIIENNGWSNDVDLVDGGHITLLFTDEEIKEAERDMKAAKSAGWSLEGVTWLDKEVVEATFGAPYLGVRYPGHNVWPLKLVTKLYQRAKEHAGEYFNLTLHTHTPVTSIVNAPSTDNREYVLSTPRGSIACSRVVHATNAYASHLLPFLAGPDGIIPVRGQVLATRASVSSEQIKTIGWQGNEGFEYWFPRPVRDADEKPLIILGGGRDTSGPDFELYIDDDSTCNPKVGETLRAFLPAVFEGKFEQGKDPEMEWTGIMGYTSMGDPFVGPVDKLFQAGAAEYKGQYIAAGYTGHGMPRAFSCSEVIAQMIICELTGRDWKQPDWLPTRYLTWERNRARN</sequence>
<dbReference type="InterPro" id="IPR036188">
    <property type="entry name" value="FAD/NAD-bd_sf"/>
</dbReference>
<dbReference type="PANTHER" id="PTHR13847:SF260">
    <property type="entry name" value="FAD DEPENDENT OXIDOREDUCTASE DOMAIN-CONTAINING PROTEIN"/>
    <property type="match status" value="1"/>
</dbReference>
<dbReference type="GO" id="GO:0005737">
    <property type="term" value="C:cytoplasm"/>
    <property type="evidence" value="ECO:0007669"/>
    <property type="project" value="TreeGrafter"/>
</dbReference>
<dbReference type="Proteomes" id="UP000054538">
    <property type="component" value="Unassembled WGS sequence"/>
</dbReference>
<evidence type="ECO:0000313" key="3">
    <source>
        <dbReference type="EMBL" id="KIK92432.1"/>
    </source>
</evidence>